<dbReference type="InterPro" id="IPR036390">
    <property type="entry name" value="WH_DNA-bd_sf"/>
</dbReference>
<dbReference type="AlphaFoldDB" id="A0A369TSB5"/>
<gene>
    <name evidence="6" type="ORF">DU478_01355</name>
</gene>
<dbReference type="Proteomes" id="UP000253977">
    <property type="component" value="Unassembled WGS sequence"/>
</dbReference>
<dbReference type="InterPro" id="IPR036388">
    <property type="entry name" value="WH-like_DNA-bd_sf"/>
</dbReference>
<comment type="similarity">
    <text evidence="1">Belongs to the LysR transcriptional regulatory family.</text>
</comment>
<dbReference type="GO" id="GO:0003700">
    <property type="term" value="F:DNA-binding transcription factor activity"/>
    <property type="evidence" value="ECO:0007669"/>
    <property type="project" value="InterPro"/>
</dbReference>
<proteinExistence type="inferred from homology"/>
<dbReference type="RefSeq" id="WP_114509122.1">
    <property type="nucleotide sequence ID" value="NZ_QPMK01000001.1"/>
</dbReference>
<evidence type="ECO:0000256" key="3">
    <source>
        <dbReference type="ARBA" id="ARBA00023125"/>
    </source>
</evidence>
<protein>
    <submittedName>
        <fullName evidence="6">LysR family transcriptional regulator</fullName>
    </submittedName>
</protein>
<dbReference type="GO" id="GO:0003677">
    <property type="term" value="F:DNA binding"/>
    <property type="evidence" value="ECO:0007669"/>
    <property type="project" value="UniProtKB-KW"/>
</dbReference>
<dbReference type="CDD" id="cd08422">
    <property type="entry name" value="PBP2_CrgA_like"/>
    <property type="match status" value="1"/>
</dbReference>
<feature type="domain" description="HTH lysR-type" evidence="5">
    <location>
        <begin position="7"/>
        <end position="59"/>
    </location>
</feature>
<evidence type="ECO:0000256" key="4">
    <source>
        <dbReference type="ARBA" id="ARBA00023163"/>
    </source>
</evidence>
<keyword evidence="4" id="KW-0804">Transcription</keyword>
<dbReference type="Gene3D" id="3.40.190.290">
    <property type="match status" value="1"/>
</dbReference>
<dbReference type="PANTHER" id="PTHR30537">
    <property type="entry name" value="HTH-TYPE TRANSCRIPTIONAL REGULATOR"/>
    <property type="match status" value="1"/>
</dbReference>
<dbReference type="Pfam" id="PF03466">
    <property type="entry name" value="LysR_substrate"/>
    <property type="match status" value="1"/>
</dbReference>
<dbReference type="SUPFAM" id="SSF53850">
    <property type="entry name" value="Periplasmic binding protein-like II"/>
    <property type="match status" value="1"/>
</dbReference>
<organism evidence="6 7">
    <name type="scientific">Thalassococcus profundi</name>
    <dbReference type="NCBI Taxonomy" id="2282382"/>
    <lineage>
        <taxon>Bacteria</taxon>
        <taxon>Pseudomonadati</taxon>
        <taxon>Pseudomonadota</taxon>
        <taxon>Alphaproteobacteria</taxon>
        <taxon>Rhodobacterales</taxon>
        <taxon>Roseobacteraceae</taxon>
        <taxon>Thalassococcus</taxon>
    </lineage>
</organism>
<reference evidence="6 7" key="1">
    <citation type="submission" date="2018-07" db="EMBL/GenBank/DDBJ databases">
        <title>Thalassococcus profundi sp. nov., a marine bacterium isolated from deep seawater of Okinawa Trough.</title>
        <authorList>
            <person name="Yu M."/>
        </authorList>
    </citation>
    <scope>NUCLEOTIDE SEQUENCE [LARGE SCALE GENOMIC DNA]</scope>
    <source>
        <strain evidence="6 7">WRAS1</strain>
    </source>
</reference>
<evidence type="ECO:0000259" key="5">
    <source>
        <dbReference type="PROSITE" id="PS50931"/>
    </source>
</evidence>
<name>A0A369TSB5_9RHOB</name>
<dbReference type="PROSITE" id="PS50931">
    <property type="entry name" value="HTH_LYSR"/>
    <property type="match status" value="1"/>
</dbReference>
<sequence length="304" mass="33283">MAYVNNIRMFLRVYELGSMSAAARDQRTSPAVASSRVAELEKHLGVRLFNRTTRALHPTEHGQMFYDGARGILDAIEAAEGTVMEATQSPKGTLFVSAPLFIGRRIIAPALPAFRAEYPEINLRLRLSDRVVDVTAEGLDMAFHLGPLVDSDLKVRMISDCPRLLLAAPSYIARRGNPESGAALVEEGHDCLNLRFPGAREFQWTLQTDGGPRRYEIAGSLETDNSEVLTDWAVAGCGIVLKPRFEVAEHLRSGALVPVAAATPPYPAQLACLTPSRRLRDPKVQVFSDFMVARCREAIAAADP</sequence>
<evidence type="ECO:0000313" key="7">
    <source>
        <dbReference type="Proteomes" id="UP000253977"/>
    </source>
</evidence>
<evidence type="ECO:0000313" key="6">
    <source>
        <dbReference type="EMBL" id="RDD68143.1"/>
    </source>
</evidence>
<dbReference type="InterPro" id="IPR000847">
    <property type="entry name" value="LysR_HTH_N"/>
</dbReference>
<keyword evidence="2" id="KW-0805">Transcription regulation</keyword>
<dbReference type="InterPro" id="IPR058163">
    <property type="entry name" value="LysR-type_TF_proteobact-type"/>
</dbReference>
<dbReference type="Gene3D" id="1.10.10.10">
    <property type="entry name" value="Winged helix-like DNA-binding domain superfamily/Winged helix DNA-binding domain"/>
    <property type="match status" value="1"/>
</dbReference>
<dbReference type="OrthoDB" id="9813056at2"/>
<keyword evidence="3" id="KW-0238">DNA-binding</keyword>
<dbReference type="SUPFAM" id="SSF46785">
    <property type="entry name" value="Winged helix' DNA-binding domain"/>
    <property type="match status" value="1"/>
</dbReference>
<accession>A0A369TSB5</accession>
<dbReference type="Pfam" id="PF00126">
    <property type="entry name" value="HTH_1"/>
    <property type="match status" value="1"/>
</dbReference>
<dbReference type="InterPro" id="IPR005119">
    <property type="entry name" value="LysR_subst-bd"/>
</dbReference>
<dbReference type="EMBL" id="QPMK01000001">
    <property type="protein sequence ID" value="RDD68143.1"/>
    <property type="molecule type" value="Genomic_DNA"/>
</dbReference>
<evidence type="ECO:0000256" key="1">
    <source>
        <dbReference type="ARBA" id="ARBA00009437"/>
    </source>
</evidence>
<comment type="caution">
    <text evidence="6">The sequence shown here is derived from an EMBL/GenBank/DDBJ whole genome shotgun (WGS) entry which is preliminary data.</text>
</comment>
<dbReference type="FunFam" id="1.10.10.10:FF:000001">
    <property type="entry name" value="LysR family transcriptional regulator"/>
    <property type="match status" value="1"/>
</dbReference>
<keyword evidence="7" id="KW-1185">Reference proteome</keyword>
<dbReference type="PANTHER" id="PTHR30537:SF5">
    <property type="entry name" value="HTH-TYPE TRANSCRIPTIONAL ACTIVATOR TTDR-RELATED"/>
    <property type="match status" value="1"/>
</dbReference>
<evidence type="ECO:0000256" key="2">
    <source>
        <dbReference type="ARBA" id="ARBA00023015"/>
    </source>
</evidence>